<evidence type="ECO:0000259" key="6">
    <source>
        <dbReference type="Pfam" id="PF01957"/>
    </source>
</evidence>
<feature type="transmembrane region" description="Helical" evidence="5">
    <location>
        <begin position="6"/>
        <end position="24"/>
    </location>
</feature>
<dbReference type="InterPro" id="IPR002810">
    <property type="entry name" value="NfeD-like_C"/>
</dbReference>
<comment type="caution">
    <text evidence="7">The sequence shown here is derived from an EMBL/GenBank/DDBJ whole genome shotgun (WGS) entry which is preliminary data.</text>
</comment>
<dbReference type="EMBL" id="LNTU01000034">
    <property type="protein sequence ID" value="KXF76071.1"/>
    <property type="molecule type" value="Genomic_DNA"/>
</dbReference>
<dbReference type="InterPro" id="IPR052165">
    <property type="entry name" value="Membrane_assoc_protease"/>
</dbReference>
<dbReference type="Proteomes" id="UP000070107">
    <property type="component" value="Unassembled WGS sequence"/>
</dbReference>
<dbReference type="Pfam" id="PF01957">
    <property type="entry name" value="NfeD"/>
    <property type="match status" value="1"/>
</dbReference>
<protein>
    <recommendedName>
        <fullName evidence="6">NfeD-like C-terminal domain-containing protein</fullName>
    </recommendedName>
</protein>
<keyword evidence="3 5" id="KW-1133">Transmembrane helix</keyword>
<dbReference type="OrthoDB" id="9810336at2"/>
<evidence type="ECO:0000313" key="7">
    <source>
        <dbReference type="EMBL" id="KXF76071.1"/>
    </source>
</evidence>
<dbReference type="STRING" id="1494590.ATN84_14225"/>
<comment type="subcellular location">
    <subcellularLocation>
        <location evidence="1">Membrane</location>
        <topology evidence="1">Multi-pass membrane protein</topology>
    </subcellularLocation>
</comment>
<organism evidence="7 8">
    <name type="scientific">Paramesorhizobium deserti</name>
    <dbReference type="NCBI Taxonomy" id="1494590"/>
    <lineage>
        <taxon>Bacteria</taxon>
        <taxon>Pseudomonadati</taxon>
        <taxon>Pseudomonadota</taxon>
        <taxon>Alphaproteobacteria</taxon>
        <taxon>Hyphomicrobiales</taxon>
        <taxon>Phyllobacteriaceae</taxon>
        <taxon>Paramesorhizobium</taxon>
    </lineage>
</organism>
<evidence type="ECO:0000313" key="8">
    <source>
        <dbReference type="Proteomes" id="UP000070107"/>
    </source>
</evidence>
<keyword evidence="4 5" id="KW-0472">Membrane</keyword>
<feature type="domain" description="NfeD-like C-terminal" evidence="6">
    <location>
        <begin position="97"/>
        <end position="150"/>
    </location>
</feature>
<dbReference type="InterPro" id="IPR012340">
    <property type="entry name" value="NA-bd_OB-fold"/>
</dbReference>
<dbReference type="Gene3D" id="2.40.50.140">
    <property type="entry name" value="Nucleic acid-binding proteins"/>
    <property type="match status" value="1"/>
</dbReference>
<accession>A0A135HS98</accession>
<reference evidence="7 8" key="1">
    <citation type="submission" date="2015-11" db="EMBL/GenBank/DDBJ databases">
        <title>Draft genome sequence of Paramesorhizobium deserti A-3-E, a strain highly resistant to diverse beta-lactam antibiotics.</title>
        <authorList>
            <person name="Lv R."/>
            <person name="Yang X."/>
            <person name="Fang N."/>
            <person name="Guo J."/>
            <person name="Luo X."/>
            <person name="Peng F."/>
            <person name="Yang R."/>
            <person name="Cui Y."/>
            <person name="Fang C."/>
            <person name="Song Y."/>
        </authorList>
    </citation>
    <scope>NUCLEOTIDE SEQUENCE [LARGE SCALE GENOMIC DNA]</scope>
    <source>
        <strain evidence="7 8">A-3-E</strain>
    </source>
</reference>
<dbReference type="PANTHER" id="PTHR33507">
    <property type="entry name" value="INNER MEMBRANE PROTEIN YBBJ"/>
    <property type="match status" value="1"/>
</dbReference>
<evidence type="ECO:0000256" key="1">
    <source>
        <dbReference type="ARBA" id="ARBA00004141"/>
    </source>
</evidence>
<proteinExistence type="predicted"/>
<dbReference type="PANTHER" id="PTHR33507:SF3">
    <property type="entry name" value="INNER MEMBRANE PROTEIN YBBJ"/>
    <property type="match status" value="1"/>
</dbReference>
<evidence type="ECO:0000256" key="3">
    <source>
        <dbReference type="ARBA" id="ARBA00022989"/>
    </source>
</evidence>
<gene>
    <name evidence="7" type="ORF">ATN84_14225</name>
</gene>
<keyword evidence="2 5" id="KW-0812">Transmembrane</keyword>
<feature type="transmembrane region" description="Helical" evidence="5">
    <location>
        <begin position="56"/>
        <end position="75"/>
    </location>
</feature>
<dbReference type="AlphaFoldDB" id="A0A135HS98"/>
<evidence type="ECO:0000256" key="2">
    <source>
        <dbReference type="ARBA" id="ARBA00022692"/>
    </source>
</evidence>
<feature type="transmembrane region" description="Helical" evidence="5">
    <location>
        <begin position="31"/>
        <end position="50"/>
    </location>
</feature>
<dbReference type="GO" id="GO:0005886">
    <property type="term" value="C:plasma membrane"/>
    <property type="evidence" value="ECO:0007669"/>
    <property type="project" value="TreeGrafter"/>
</dbReference>
<sequence>MIADIVSQLGAWNWIVLGIVLLLLELLTPGIFFVWLGIAALIVGALALFPGTVLGFGWQAQIILFLVLSVVSVLIGRRYFSSESEESDQPLLNRRGEQLIGQTATLKEPIVDGHGRIRLGDTLWRVKGPDMKTGTRVRVTGFEEGTLVVEAE</sequence>
<evidence type="ECO:0000256" key="5">
    <source>
        <dbReference type="SAM" id="Phobius"/>
    </source>
</evidence>
<keyword evidence="8" id="KW-1185">Reference proteome</keyword>
<evidence type="ECO:0000256" key="4">
    <source>
        <dbReference type="ARBA" id="ARBA00023136"/>
    </source>
</evidence>
<name>A0A135HS98_9HYPH</name>
<dbReference type="RefSeq" id="WP_068882813.1">
    <property type="nucleotide sequence ID" value="NZ_LNTU01000034.1"/>
</dbReference>